<sequence>MASNYRCYPFLTKEEFTEACHYFDARYCRATLGPLRTQWQLRIRTALDISPYSDGGLVTYVQIITPLKTYQDNEVDNQLASCLSNFSLGESPVADDTLMSVEEADAEVVRYPSRLDSRKADGVVEYEIHLHPVYQVPCLWFSLHNMPFDESPLDIDSVFRHLVPKDFKHQIRSNPIGGISIDATSSHHGRADILRPPV</sequence>
<dbReference type="VEuPathDB" id="FungiDB:F4678DRAFT_264363"/>
<dbReference type="Pfam" id="PF03987">
    <property type="entry name" value="Autophagy_act_C"/>
    <property type="match status" value="1"/>
</dbReference>
<evidence type="ECO:0000256" key="3">
    <source>
        <dbReference type="ARBA" id="ARBA00023006"/>
    </source>
</evidence>
<keyword evidence="2" id="KW-0653">Protein transport</keyword>
<evidence type="ECO:0000313" key="4">
    <source>
        <dbReference type="EMBL" id="KAJ3567945.1"/>
    </source>
</evidence>
<accession>A0A9W8NC70</accession>
<dbReference type="GO" id="GO:0006914">
    <property type="term" value="P:autophagy"/>
    <property type="evidence" value="ECO:0007669"/>
    <property type="project" value="UniProtKB-KW"/>
</dbReference>
<dbReference type="GO" id="GO:0019787">
    <property type="term" value="F:ubiquitin-like protein transferase activity"/>
    <property type="evidence" value="ECO:0007669"/>
    <property type="project" value="InterPro"/>
</dbReference>
<reference evidence="4" key="1">
    <citation type="submission" date="2022-07" db="EMBL/GenBank/DDBJ databases">
        <title>Genome Sequence of Xylaria arbuscula.</title>
        <authorList>
            <person name="Buettner E."/>
        </authorList>
    </citation>
    <scope>NUCLEOTIDE SEQUENCE</scope>
    <source>
        <strain evidence="4">VT107</strain>
    </source>
</reference>
<keyword evidence="5" id="KW-1185">Reference proteome</keyword>
<evidence type="ECO:0000256" key="2">
    <source>
        <dbReference type="ARBA" id="ARBA00022927"/>
    </source>
</evidence>
<keyword evidence="1" id="KW-0833">Ubl conjugation pathway</keyword>
<protein>
    <recommendedName>
        <fullName evidence="6">Autophagy-related protein 10</fullName>
    </recommendedName>
</protein>
<proteinExistence type="predicted"/>
<comment type="caution">
    <text evidence="4">The sequence shown here is derived from an EMBL/GenBank/DDBJ whole genome shotgun (WGS) entry which is preliminary data.</text>
</comment>
<evidence type="ECO:0000256" key="1">
    <source>
        <dbReference type="ARBA" id="ARBA00022786"/>
    </source>
</evidence>
<evidence type="ECO:0008006" key="6">
    <source>
        <dbReference type="Google" id="ProtNLM"/>
    </source>
</evidence>
<organism evidence="4 5">
    <name type="scientific">Xylaria arbuscula</name>
    <dbReference type="NCBI Taxonomy" id="114810"/>
    <lineage>
        <taxon>Eukaryota</taxon>
        <taxon>Fungi</taxon>
        <taxon>Dikarya</taxon>
        <taxon>Ascomycota</taxon>
        <taxon>Pezizomycotina</taxon>
        <taxon>Sordariomycetes</taxon>
        <taxon>Xylariomycetidae</taxon>
        <taxon>Xylariales</taxon>
        <taxon>Xylariaceae</taxon>
        <taxon>Xylaria</taxon>
    </lineage>
</organism>
<name>A0A9W8NC70_9PEZI</name>
<dbReference type="AlphaFoldDB" id="A0A9W8NC70"/>
<dbReference type="Proteomes" id="UP001148614">
    <property type="component" value="Unassembled WGS sequence"/>
</dbReference>
<dbReference type="InterPro" id="IPR007135">
    <property type="entry name" value="Atg3/Atg10"/>
</dbReference>
<evidence type="ECO:0000313" key="5">
    <source>
        <dbReference type="Proteomes" id="UP001148614"/>
    </source>
</evidence>
<keyword evidence="2" id="KW-0813">Transport</keyword>
<dbReference type="GO" id="GO:0015031">
    <property type="term" value="P:protein transport"/>
    <property type="evidence" value="ECO:0007669"/>
    <property type="project" value="UniProtKB-KW"/>
</dbReference>
<gene>
    <name evidence="4" type="ORF">NPX13_g6590</name>
</gene>
<dbReference type="EMBL" id="JANPWZ010001185">
    <property type="protein sequence ID" value="KAJ3567945.1"/>
    <property type="molecule type" value="Genomic_DNA"/>
</dbReference>
<keyword evidence="3" id="KW-0072">Autophagy</keyword>